<dbReference type="EC" id="1.18.1.2" evidence="1"/>
<sequence>MESGKQLPVAILGGGPVGLEAAVACALAGLDFVLFERGTIADNIQKWGHVQLFSPFSMNFSQDACRLLSESGQTVPSEGSLLTGREFVEQALAPLAETLKRFGRIEADSEVMYVSRDGLLKSDLIGNSQRQAVPFRLFVKAESGESTVLADAVIDCTGSFGNHNWIGNGGIPCVGEQNFPERIRYDIPDIQGADRAEYQDRKTLVIGGGYTAATNVVNLSELAKTNPQTQIVWVTRRRCSVPVPRIANDSLVGRDSLAVNANKLADADNGPVTWMPGYVVEEIQNGVNLPLSVVLSNAENHERTVIEVDAILGNVGYQPDRSLYKELQVHECYASLGPMKLAAALMGETSADCLAQASHGIDVLRSPEPNFFVCGSKSYGRSSRFLMRIGIEQVQLVTAELSRTLANREPVQT</sequence>
<dbReference type="AlphaFoldDB" id="A0A5C5X559"/>
<dbReference type="SUPFAM" id="SSF51905">
    <property type="entry name" value="FAD/NAD(P)-binding domain"/>
    <property type="match status" value="1"/>
</dbReference>
<dbReference type="EMBL" id="SIHI01000001">
    <property type="protein sequence ID" value="TWT58247.1"/>
    <property type="molecule type" value="Genomic_DNA"/>
</dbReference>
<dbReference type="RefSeq" id="WP_146508498.1">
    <property type="nucleotide sequence ID" value="NZ_SIHI01000001.1"/>
</dbReference>
<evidence type="ECO:0000313" key="2">
    <source>
        <dbReference type="Proteomes" id="UP000317243"/>
    </source>
</evidence>
<reference evidence="1 2" key="1">
    <citation type="submission" date="2019-02" db="EMBL/GenBank/DDBJ databases">
        <title>Deep-cultivation of Planctomycetes and their phenomic and genomic characterization uncovers novel biology.</title>
        <authorList>
            <person name="Wiegand S."/>
            <person name="Jogler M."/>
            <person name="Boedeker C."/>
            <person name="Pinto D."/>
            <person name="Vollmers J."/>
            <person name="Rivas-Marin E."/>
            <person name="Kohn T."/>
            <person name="Peeters S.H."/>
            <person name="Heuer A."/>
            <person name="Rast P."/>
            <person name="Oberbeckmann S."/>
            <person name="Bunk B."/>
            <person name="Jeske O."/>
            <person name="Meyerdierks A."/>
            <person name="Storesund J.E."/>
            <person name="Kallscheuer N."/>
            <person name="Luecker S."/>
            <person name="Lage O.M."/>
            <person name="Pohl T."/>
            <person name="Merkel B.J."/>
            <person name="Hornburger P."/>
            <person name="Mueller R.-W."/>
            <person name="Bruemmer F."/>
            <person name="Labrenz M."/>
            <person name="Spormann A.M."/>
            <person name="Op Den Camp H."/>
            <person name="Overmann J."/>
            <person name="Amann R."/>
            <person name="Jetten M.S.M."/>
            <person name="Mascher T."/>
            <person name="Medema M.H."/>
            <person name="Devos D.P."/>
            <person name="Kaster A.-K."/>
            <person name="Ovreas L."/>
            <person name="Rohde M."/>
            <person name="Galperin M.Y."/>
            <person name="Jogler C."/>
        </authorList>
    </citation>
    <scope>NUCLEOTIDE SEQUENCE [LARGE SCALE GENOMIC DNA]</scope>
    <source>
        <strain evidence="1 2">KOR42</strain>
    </source>
</reference>
<keyword evidence="2" id="KW-1185">Reference proteome</keyword>
<accession>A0A5C5X559</accession>
<dbReference type="OrthoDB" id="9773233at2"/>
<dbReference type="GO" id="GO:0004324">
    <property type="term" value="F:ferredoxin-NADP+ reductase activity"/>
    <property type="evidence" value="ECO:0007669"/>
    <property type="project" value="UniProtKB-EC"/>
</dbReference>
<comment type="caution">
    <text evidence="1">The sequence shown here is derived from an EMBL/GenBank/DDBJ whole genome shotgun (WGS) entry which is preliminary data.</text>
</comment>
<organism evidence="1 2">
    <name type="scientific">Thalassoglobus neptunius</name>
    <dbReference type="NCBI Taxonomy" id="1938619"/>
    <lineage>
        <taxon>Bacteria</taxon>
        <taxon>Pseudomonadati</taxon>
        <taxon>Planctomycetota</taxon>
        <taxon>Planctomycetia</taxon>
        <taxon>Planctomycetales</taxon>
        <taxon>Planctomycetaceae</taxon>
        <taxon>Thalassoglobus</taxon>
    </lineage>
</organism>
<dbReference type="Gene3D" id="3.50.50.60">
    <property type="entry name" value="FAD/NAD(P)-binding domain"/>
    <property type="match status" value="1"/>
</dbReference>
<keyword evidence="1" id="KW-0560">Oxidoreductase</keyword>
<name>A0A5C5X559_9PLAN</name>
<proteinExistence type="predicted"/>
<dbReference type="Proteomes" id="UP000317243">
    <property type="component" value="Unassembled WGS sequence"/>
</dbReference>
<evidence type="ECO:0000313" key="1">
    <source>
        <dbReference type="EMBL" id="TWT58247.1"/>
    </source>
</evidence>
<dbReference type="PRINTS" id="PR00368">
    <property type="entry name" value="FADPNR"/>
</dbReference>
<gene>
    <name evidence="1" type="ORF">KOR42_16180</name>
</gene>
<protein>
    <submittedName>
        <fullName evidence="1">Ferredoxin--NADP reductase</fullName>
        <ecNumber evidence="1">1.18.1.2</ecNumber>
    </submittedName>
</protein>
<dbReference type="InterPro" id="IPR036188">
    <property type="entry name" value="FAD/NAD-bd_sf"/>
</dbReference>